<keyword evidence="7 9" id="KW-1133">Transmembrane helix</keyword>
<feature type="transmembrane region" description="Helical" evidence="9">
    <location>
        <begin position="339"/>
        <end position="361"/>
    </location>
</feature>
<feature type="transmembrane region" description="Helical" evidence="9">
    <location>
        <begin position="406"/>
        <end position="424"/>
    </location>
</feature>
<keyword evidence="8 9" id="KW-0472">Membrane</keyword>
<evidence type="ECO:0000256" key="1">
    <source>
        <dbReference type="ARBA" id="ARBA00004651"/>
    </source>
</evidence>
<dbReference type="GO" id="GO:0006865">
    <property type="term" value="P:amino acid transport"/>
    <property type="evidence" value="ECO:0007669"/>
    <property type="project" value="UniProtKB-KW"/>
</dbReference>
<evidence type="ECO:0000256" key="3">
    <source>
        <dbReference type="ARBA" id="ARBA00022448"/>
    </source>
</evidence>
<proteinExistence type="inferred from homology"/>
<evidence type="ECO:0000256" key="6">
    <source>
        <dbReference type="ARBA" id="ARBA00022970"/>
    </source>
</evidence>
<dbReference type="GO" id="GO:0022857">
    <property type="term" value="F:transmembrane transporter activity"/>
    <property type="evidence" value="ECO:0007669"/>
    <property type="project" value="InterPro"/>
</dbReference>
<dbReference type="PANTHER" id="PTHR42770:SF4">
    <property type="entry name" value="ARGININE_ORNITHINE ANTIPORTER-RELATED"/>
    <property type="match status" value="1"/>
</dbReference>
<dbReference type="RefSeq" id="WP_072064968.1">
    <property type="nucleotide sequence ID" value="NZ_CVRY01000007.1"/>
</dbReference>
<dbReference type="GO" id="GO:0005886">
    <property type="term" value="C:plasma membrane"/>
    <property type="evidence" value="ECO:0007669"/>
    <property type="project" value="UniProtKB-SubCell"/>
</dbReference>
<feature type="transmembrane region" description="Helical" evidence="9">
    <location>
        <begin position="49"/>
        <end position="69"/>
    </location>
</feature>
<dbReference type="Proteomes" id="UP000183920">
    <property type="component" value="Unassembled WGS sequence"/>
</dbReference>
<dbReference type="PIRSF" id="PIRSF006060">
    <property type="entry name" value="AA_transporter"/>
    <property type="match status" value="1"/>
</dbReference>
<keyword evidence="3" id="KW-0813">Transport</keyword>
<dbReference type="PANTHER" id="PTHR42770">
    <property type="entry name" value="AMINO ACID TRANSPORTER-RELATED"/>
    <property type="match status" value="1"/>
</dbReference>
<dbReference type="InterPro" id="IPR050367">
    <property type="entry name" value="APC_superfamily"/>
</dbReference>
<gene>
    <name evidence="10" type="primary">aaxC_2</name>
    <name evidence="10" type="ORF">BN1804_03296</name>
</gene>
<evidence type="ECO:0000313" key="11">
    <source>
        <dbReference type="Proteomes" id="UP000183920"/>
    </source>
</evidence>
<feature type="transmembrane region" description="Helical" evidence="9">
    <location>
        <begin position="211"/>
        <end position="232"/>
    </location>
</feature>
<keyword evidence="5 9" id="KW-0812">Transmembrane</keyword>
<comment type="subcellular location">
    <subcellularLocation>
        <location evidence="1">Cell membrane</location>
        <topology evidence="1">Multi-pass membrane protein</topology>
    </subcellularLocation>
</comment>
<comment type="similarity">
    <text evidence="2">Belongs to the amino acid-polyamine-organocation (APC) superfamily. Basic amino acid/polyamine antiporter (APA) (TC 2.A.3.2) family.</text>
</comment>
<feature type="transmembrane region" description="Helical" evidence="9">
    <location>
        <begin position="158"/>
        <end position="183"/>
    </location>
</feature>
<evidence type="ECO:0000256" key="2">
    <source>
        <dbReference type="ARBA" id="ARBA00008220"/>
    </source>
</evidence>
<dbReference type="InterPro" id="IPR004754">
    <property type="entry name" value="Amino_acid_antiprt"/>
</dbReference>
<evidence type="ECO:0000256" key="9">
    <source>
        <dbReference type="SAM" id="Phobius"/>
    </source>
</evidence>
<name>A0A0G4QHA0_9GAMM</name>
<dbReference type="AlphaFoldDB" id="A0A0G4QHA0"/>
<keyword evidence="4" id="KW-1003">Cell membrane</keyword>
<feature type="transmembrane region" description="Helical" evidence="9">
    <location>
        <begin position="430"/>
        <end position="450"/>
    </location>
</feature>
<keyword evidence="6" id="KW-0029">Amino-acid transport</keyword>
<reference evidence="11" key="1">
    <citation type="submission" date="2015-06" db="EMBL/GenBank/DDBJ databases">
        <authorList>
            <person name="Urmite Genomes"/>
        </authorList>
    </citation>
    <scope>NUCLEOTIDE SEQUENCE [LARGE SCALE GENOMIC DNA]</scope>
    <source>
        <strain evidence="11">CSUR P1867</strain>
    </source>
</reference>
<evidence type="ECO:0000256" key="4">
    <source>
        <dbReference type="ARBA" id="ARBA00022475"/>
    </source>
</evidence>
<sequence length="486" mass="53131">MSKGNSNNNTGQKIGLLALIAIVISSMIGSGVDGLPQNMAATSEIGPVIIAWLICGFGMYFIARIFMVLSDIRPDLQSGIYMYAREGFGAFVAFIVAWGYWLMTIFSNVAFAIMVMDTLNYFLPGDFKGGNNIPSIIGASILIWGFNYLVLSGTKLAGAINIIGTFAKLIPLSIFVFILVYFLNYEELTNNFWGNSAPISADNLGPIPAQILAPLDVALWCFIGVEGAVALSGRARNKKDVGKATLIGFIVSLIICIFISVLPFGVLPQKALSIIPTPSTAGILKTVVGDWGEWLINIGVLVSVLTSWLAWTMICAEIPMVAAQNGTFPKAFSVKNKNGAASTSLWVSSLFMQLVVFVVYFSNDAWLTMLAISALMVLPAYLATSAYLLQLCLSGDFSKYANKGKASALISGFIGLMFCLFMFYACEIKYLAMVPILLTLGIPLFIWSRYQEQKTLFNPTERILFVFIILLDILTIFLYLNNYIEF</sequence>
<feature type="transmembrane region" description="Helical" evidence="9">
    <location>
        <begin position="133"/>
        <end position="151"/>
    </location>
</feature>
<feature type="transmembrane region" description="Helical" evidence="9">
    <location>
        <begin position="462"/>
        <end position="480"/>
    </location>
</feature>
<evidence type="ECO:0000313" key="10">
    <source>
        <dbReference type="EMBL" id="CRL65026.1"/>
    </source>
</evidence>
<feature type="transmembrane region" description="Helical" evidence="9">
    <location>
        <begin position="90"/>
        <end position="113"/>
    </location>
</feature>
<dbReference type="Gene3D" id="1.20.1740.10">
    <property type="entry name" value="Amino acid/polyamine transporter I"/>
    <property type="match status" value="1"/>
</dbReference>
<dbReference type="InterPro" id="IPR002293">
    <property type="entry name" value="AA/rel_permease1"/>
</dbReference>
<feature type="transmembrane region" description="Helical" evidence="9">
    <location>
        <begin position="244"/>
        <end position="266"/>
    </location>
</feature>
<dbReference type="NCBIfam" id="TIGR00905">
    <property type="entry name" value="2A0302"/>
    <property type="match status" value="1"/>
</dbReference>
<protein>
    <submittedName>
        <fullName evidence="10">Arginine/agmatine antiporter</fullName>
    </submittedName>
</protein>
<dbReference type="Pfam" id="PF13520">
    <property type="entry name" value="AA_permease_2"/>
    <property type="match status" value="1"/>
</dbReference>
<feature type="transmembrane region" description="Helical" evidence="9">
    <location>
        <begin position="367"/>
        <end position="394"/>
    </location>
</feature>
<dbReference type="EMBL" id="CVRY01000007">
    <property type="protein sequence ID" value="CRL65026.1"/>
    <property type="molecule type" value="Genomic_DNA"/>
</dbReference>
<evidence type="ECO:0000256" key="8">
    <source>
        <dbReference type="ARBA" id="ARBA00023136"/>
    </source>
</evidence>
<feature type="transmembrane region" description="Helical" evidence="9">
    <location>
        <begin position="12"/>
        <end position="29"/>
    </location>
</feature>
<evidence type="ECO:0000256" key="5">
    <source>
        <dbReference type="ARBA" id="ARBA00022692"/>
    </source>
</evidence>
<organism evidence="10 11">
    <name type="scientific">Proteus penneri</name>
    <dbReference type="NCBI Taxonomy" id="102862"/>
    <lineage>
        <taxon>Bacteria</taxon>
        <taxon>Pseudomonadati</taxon>
        <taxon>Pseudomonadota</taxon>
        <taxon>Gammaproteobacteria</taxon>
        <taxon>Enterobacterales</taxon>
        <taxon>Morganellaceae</taxon>
        <taxon>Proteus</taxon>
    </lineage>
</organism>
<accession>A0A0G4QHA0</accession>
<evidence type="ECO:0000256" key="7">
    <source>
        <dbReference type="ARBA" id="ARBA00022989"/>
    </source>
</evidence>
<feature type="transmembrane region" description="Helical" evidence="9">
    <location>
        <begin position="294"/>
        <end position="318"/>
    </location>
</feature>